<keyword evidence="1" id="KW-0732">Signal</keyword>
<evidence type="ECO:0000313" key="2">
    <source>
        <dbReference type="EMBL" id="MEF3078421.1"/>
    </source>
</evidence>
<dbReference type="RefSeq" id="WP_331809195.1">
    <property type="nucleotide sequence ID" value="NZ_JAZHOU010000001.1"/>
</dbReference>
<evidence type="ECO:0000256" key="1">
    <source>
        <dbReference type="SAM" id="SignalP"/>
    </source>
</evidence>
<accession>A0ABU7W368</accession>
<evidence type="ECO:0008006" key="4">
    <source>
        <dbReference type="Google" id="ProtNLM"/>
    </source>
</evidence>
<evidence type="ECO:0000313" key="3">
    <source>
        <dbReference type="Proteomes" id="UP001356704"/>
    </source>
</evidence>
<keyword evidence="3" id="KW-1185">Reference proteome</keyword>
<protein>
    <recommendedName>
        <fullName evidence="4">T9SS type A sorting domain-containing protein</fullName>
    </recommendedName>
</protein>
<name>A0ABU7W368_9FLAO</name>
<proteinExistence type="predicted"/>
<organism evidence="2 3">
    <name type="scientific">Winogradskyella poriferorum</name>
    <dbReference type="NCBI Taxonomy" id="307627"/>
    <lineage>
        <taxon>Bacteria</taxon>
        <taxon>Pseudomonadati</taxon>
        <taxon>Bacteroidota</taxon>
        <taxon>Flavobacteriia</taxon>
        <taxon>Flavobacteriales</taxon>
        <taxon>Flavobacteriaceae</taxon>
        <taxon>Winogradskyella</taxon>
    </lineage>
</organism>
<gene>
    <name evidence="2" type="ORF">V1468_05365</name>
</gene>
<feature type="signal peptide" evidence="1">
    <location>
        <begin position="1"/>
        <end position="25"/>
    </location>
</feature>
<comment type="caution">
    <text evidence="2">The sequence shown here is derived from an EMBL/GenBank/DDBJ whole genome shotgun (WGS) entry which is preliminary data.</text>
</comment>
<sequence length="781" mass="85793">MKKNYYLFLLLFLCALNFGFSQVKIAEVNFEIPGGYTTSIPEFTDLDQDYFIRTDGSNTTGEVFTNIQGDFYFHAQDINGEDATLTLPVSLLIDDVNIIGYENLEFRIYLAEDDDGANEDWDEPNYVHFKYDIDNSGTLTDLLWIENDGSQFNSAPLIDTDFDGTGDGIEITDNFEQFIETIVGSGNLLDIEIEFNLDDGDEDIAIDSIEIWGTLATCTATATWDGTAWDNGVGPDASTAAIINGPYSTGVSGSFTACNLEVNANLTIDNGDFVEVVNDVTVNAGQLTTETQGSFVQRGNNFVLAGTGQAVVIKSTTPNTEEDYTYWSSPVDNITILEGLTDAKPNRRYTFNANNYLDTDGDEIDDDGNDWQPVGDTDIMVAGKGYISMHGLFIQPLGTSYDYLFEGAYNNGDITQTVPFNALNTLNHWNLLGNPYPSALDASAFFTANSSVVASELFMWSQVSPPDGANPGNEILNFNLADYITINSLGTAGNGTTPAPQPRVPSGQSFFISSTSPGNVTFTNSMRVGGTNVNNDFYRINQQNNYEDIERLWINLSSDIGVYSQICVAYADSATDGYDGKGIDTERNYAGNAGLLYSMDNNSGGFYVIQGKSKNSLNENEVINLGFASYLSTAELYSISLSDFEGEYLENNSIFLRDNQLGIIHDLKSSDYQFLSAGGDYADRFDIIFNESTLSNTEYTNLVDSFTITEMPDSLVKFSLSNSSLTFDKIEIYDVKGRRIYSLNGTSNLEVHKLSNITNSIFIVKAHISNGKVITKKAIMK</sequence>
<feature type="chain" id="PRO_5047535274" description="T9SS type A sorting domain-containing protein" evidence="1">
    <location>
        <begin position="26"/>
        <end position="781"/>
    </location>
</feature>
<dbReference type="EMBL" id="JAZHOU010000001">
    <property type="protein sequence ID" value="MEF3078421.1"/>
    <property type="molecule type" value="Genomic_DNA"/>
</dbReference>
<reference evidence="2 3" key="1">
    <citation type="submission" date="2024-02" db="EMBL/GenBank/DDBJ databases">
        <title>Winogradskyella poriferorum JCM 12885.</title>
        <authorList>
            <person name="Zhang D.-F."/>
            <person name="Fu Z.-Y."/>
        </authorList>
    </citation>
    <scope>NUCLEOTIDE SEQUENCE [LARGE SCALE GENOMIC DNA]</scope>
    <source>
        <strain evidence="2 3">JCM 12885</strain>
    </source>
</reference>
<dbReference type="Proteomes" id="UP001356704">
    <property type="component" value="Unassembled WGS sequence"/>
</dbReference>